<feature type="domain" description="Bacterial Ig-like" evidence="2">
    <location>
        <begin position="2020"/>
        <end position="2110"/>
    </location>
</feature>
<dbReference type="HOGENOM" id="CLU_227623_0_0_7"/>
<feature type="region of interest" description="Disordered" evidence="1">
    <location>
        <begin position="554"/>
        <end position="582"/>
    </location>
</feature>
<feature type="compositionally biased region" description="Low complexity" evidence="1">
    <location>
        <begin position="226"/>
        <end position="237"/>
    </location>
</feature>
<dbReference type="eggNOG" id="COG2931">
    <property type="taxonomic scope" value="Bacteria"/>
</dbReference>
<feature type="domain" description="Bacterial Ig-like" evidence="2">
    <location>
        <begin position="1770"/>
        <end position="1869"/>
    </location>
</feature>
<feature type="domain" description="Bacterial Ig-like" evidence="2">
    <location>
        <begin position="2335"/>
        <end position="2438"/>
    </location>
</feature>
<feature type="region of interest" description="Disordered" evidence="1">
    <location>
        <begin position="1381"/>
        <end position="1420"/>
    </location>
</feature>
<dbReference type="STRING" id="1121451.DESAM_21869"/>
<dbReference type="KEGG" id="dhy:DESAM_21869"/>
<feature type="compositionally biased region" description="Low complexity" evidence="1">
    <location>
        <begin position="1381"/>
        <end position="1396"/>
    </location>
</feature>
<gene>
    <name evidence="3" type="ORF">DESAM_21869</name>
</gene>
<feature type="region of interest" description="Disordered" evidence="1">
    <location>
        <begin position="3129"/>
        <end position="3148"/>
    </location>
</feature>
<protein>
    <recommendedName>
        <fullName evidence="2">Bacterial Ig-like domain-containing protein</fullName>
    </recommendedName>
</protein>
<feature type="compositionally biased region" description="Acidic residues" evidence="1">
    <location>
        <begin position="85"/>
        <end position="94"/>
    </location>
</feature>
<evidence type="ECO:0000313" key="4">
    <source>
        <dbReference type="Proteomes" id="UP000010808"/>
    </source>
</evidence>
<accession>L0RD40</accession>
<dbReference type="EMBL" id="FO203522">
    <property type="protein sequence ID" value="CCO24142.1"/>
    <property type="molecule type" value="Genomic_DNA"/>
</dbReference>
<feature type="domain" description="Bacterial Ig-like" evidence="2">
    <location>
        <begin position="2129"/>
        <end position="2219"/>
    </location>
</feature>
<proteinExistence type="predicted"/>
<dbReference type="InterPro" id="IPR044016">
    <property type="entry name" value="Big_13"/>
</dbReference>
<name>L0RD40_9BACT</name>
<feature type="domain" description="Bacterial Ig-like" evidence="2">
    <location>
        <begin position="2485"/>
        <end position="2569"/>
    </location>
</feature>
<feature type="domain" description="Bacterial Ig-like" evidence="2">
    <location>
        <begin position="321"/>
        <end position="417"/>
    </location>
</feature>
<feature type="domain" description="Bacterial Ig-like" evidence="2">
    <location>
        <begin position="1385"/>
        <end position="1476"/>
    </location>
</feature>
<dbReference type="Gene3D" id="2.60.40.10">
    <property type="entry name" value="Immunoglobulins"/>
    <property type="match status" value="19"/>
</dbReference>
<dbReference type="RefSeq" id="WP_015336743.1">
    <property type="nucleotide sequence ID" value="NC_020055.1"/>
</dbReference>
<sequence>MAERNSDNTGQQRVAPSTVYKVEGSPDDYRYILRGADLVLIDKNEQEHVFMFVGNIMSLDGKVNMQFTSGESLEAQDLFNRSEMPEVEQEEESSEWQVQLDESPPPADTEGNSSDGTGLLPPDTSMAEVLAAQAALAYDPTQDILDTQRELLRQISAGNDGDGSKADNRVENKANDNAEEKPEKSEKPEEPVVDPVDEPTLNGEGSSESKPVISPDDIKKPTIELADSSDTGASSTDNITKESDPEFIGTADAGATVQIYVDNVLQDTVTANGDGKFSTTGVSGFLHGEYDVRAVAVFDGGVTSDSDTMRLTVDLVAPELPTIELSSLSNTTTGEVDPGFVYTKDNTPTLQGINGDPGSTVSISYWKGGVLTEMGKATVVSDGSWGFKVPAEHTLAEGTYRFQITATDLAGNVSTDLPVLLDNVVVKNTFTPDTSITLDADSNSMDADAGGTVDDTITKNETIKLNISTSADARKVEIFYESDDLGIDSVSLGFAEKVAGKWVFSVAADKIDTDGNYTFRAAVTDMAGNSVGRYAHKELDIEIDRTAPIENPAIDLADSSDTSGELIGTDSDDYTSGEDNGSGGKMLVLNGSDAGGNVWVDLYVTGNDGHEDFVAKVQADASGNWTYNYDSTDNGKIGSSGREELEFRAEISDAAGNVKSGTFDVEVDQKAPTIPSIEILDRDGDEPKVTAGGTVVTVRNADATLTGRVDEGADDIVVTIFDSDKNVIANSVATDLGGVTINDDGTWTYNYGALTDGDSISFYVRAEDKAGNKSEYSDKFTIESDQSITAPILNLHDSTNTAGGPSGSNTDDYTGYVDGDKDNPVKLYISGDEDSTVKVYLTQSVVDGVTVNSRILVGTYVQNPDGTWPEAVFDASAYAGKTANLTFEAVATDPAHNTETTTYSMVLDDTYPVGSDIDLAAADDFGTLDSDEITNAKEILLTGTLEEGADAVKVIILDNGTEIGVATVSSDGTGGYKWEYTIGDESSADAAQYIAEGNHSYTAILEDNAGNRTSLAALPVIIDRSIAAPTFELTSGAGSSDTGRITDDGITNAPDLVFNGSSDINDTIIIYKTDEHGVEVEVGKFVATAENWSYSIGSSGNTGTGITIVEDADSSVINDDGSFTFHAVTSDVAGNTKTTADVNVTIDRSTNTPGAIDLASESDSFYLDDAFTGGTTDADNITSKGDLTFTGDVEADGVEAGSTVYLYIEGVDSPVGSVVLGDGDTSWSITVPEADASEGTHNFYVKYVDLAGNESVGSADLQVDIDRSAPDTPTVAMAGDENTDFFVKDGNVYTKEIDPTFTIGNLEADTVLNIKMDGVSVATPTVGGSTLTFNPDDFAADHSDDGMHTITVVAVDSAGNASAEQTYTFYLDTQADPITGLSLTDSSDSDDAGTLGNNQDDYTNDPRPEIEGRAEPGSAVTVSVVDSSGTVVLTSEVLTAASDGTWTYSIPDTADALVDGTYTVKVEAVDYAGNKAVYPAEGSGDSYPFIIDTAVEDTSFALAANDPADDPVNDSGFSSIDGYTANTRPEFFWDAKEDLTVTIKIYKSGTDEIVREYSVDPDDTNYGSWSVPDALEDGSYTVKASFEDKAGNVRTLNADGTEYSIDLTVDTEAPVLSVDLADDSDSGLDGDWLISGEVLDNGSGEFNTLEISGDDATVVSKTVTDPGLKLTGSTEAGNRIYVKVNGTSVSVGADGTDDYGNYFQVDESGDGSWDIDLSSYIIGTGLNPYIDGISTNTVKVVALDKAGNVTEFDKVLIVDQAVEAGTILLSQDDDSDTGAIGDFITSDTTPTLTGNTEGGAVVQLFLVAADGTKTFVKTDIADSDGKWAIAVPESTFPMSDGKVVARDYNFRIEVTDTAGNTDSTEQNVKISFAPKEPAIVMDVDSAGEFFGTTDDFITDDTDPEFTVTVESNTSLIIYRTDESGNRVKVFEQAASGDTEHVYQHGTLADGTSEGVLAEGTYTYEFESTDANGMSTIHTQTVKVDPAYDASDLTLAIHEDSNSGDMAYDDFNADGTADIILTNVKVPLLTGTAEAGSLTRMFVSSVYATEAESQSSTYDVDSAVAVSLGADGNWSPSPTLLGGDGYYKVTIISEDEAGNQQTESIIINLDTTDPVAPTFNVTTDAGDLITGDDLNTITDLTPRFEGKADPDPNVSTTVTIKSLDGANGLTFDPVLDAEGNWVYQVGDGTHEWLKGGEYTVEVSSTDRAGNESSVTGGFTILQDTGAEPTVGLLNTDDTNIDTDGITSLSNELQPDGELSLTGTAIAFGDVEIYRENSSGDFEVVATVAAGENGRWSWAIPGTPADGDYVYRVKSVSNGKDSTEFTLTVDSENTSVDAVSLLDDTGIDGADWLTSNPTITGVVEKGSTVEIIATDVTDPSSIRKISIPSEDLELVDGKWVYEDSNLSTLSDGEYSIKVVTTDKAGNVITIDAPHTLKIDTTLDKDTTIRLADGDDSMLKIVNGKILDDNDIAVAEASDLPADFESTITDNITDDRDLVLTGTAEVGATIVITITKDEEPYLTDSFKVTEADGSWSYDPAGSLGDGKYTATIKATDEAGVTSEEKHQSFEVDSTPSTAAVIDLYDDDDIYTKDVTPTLTLRGDDDSTYLLYHKYESTADYSLVDTGTFSSSTASYTVGGGSSPTPADLIEGAHTYKLVTVDQAGNVQTQEYTIHVDLTPPAQGSVKVNTTSGSFSLTADNYLYTDNDETVLTVTVADRTSYVILTEEDGTTRRVDVVGTTATFNLHIDSTTVNDGQYDYKLAFYDAVDNHDSNQDLSFKLVVDSENPYADIKINADSDRGFNDEPEGTILTSGDKLVFNGKLSMHEGGISSAEFATQITYVVTVKNSTTNREWNYFSDDPENSSGNMTVHDNGDGTYEFTFGEDGVGIADGHYTATIVATDMAGNMSTDTVENVAESTIAFDVDNNSLHTPELTVEAIANTGMSLITGTYDIESDLTAEDYKVDLVFHDNETDTSVTRTANMSADGKIDGLVTSDLSDHDYVEVKVSDKAGNEAESQFIDLDSSDLNYTADLDTGVDLSEVTKVSATLSYDSDSDGTYDTVIHNVVGNVTGGSWRMDFGSSLGEGDYKLNFEGLDSSSTVLTSNDTAEFKFSIDDMDTGDASDDIFTSAADSEQDFNGADEGNGGAGDESAANGHVVEAEVHIDHIDFNIA</sequence>
<dbReference type="InterPro" id="IPR013783">
    <property type="entry name" value="Ig-like_fold"/>
</dbReference>
<keyword evidence="4" id="KW-1185">Reference proteome</keyword>
<dbReference type="PATRIC" id="fig|1121451.3.peg.2103"/>
<dbReference type="OrthoDB" id="5495046at2"/>
<evidence type="ECO:0000256" key="1">
    <source>
        <dbReference type="SAM" id="MobiDB-lite"/>
    </source>
</evidence>
<dbReference type="NCBIfam" id="NF033510">
    <property type="entry name" value="Ca_tandemer"/>
    <property type="match status" value="4"/>
</dbReference>
<feature type="domain" description="Bacterial Ig-like" evidence="2">
    <location>
        <begin position="445"/>
        <end position="544"/>
    </location>
</feature>
<dbReference type="Pfam" id="PF19077">
    <property type="entry name" value="Big_13"/>
    <property type="match status" value="13"/>
</dbReference>
<dbReference type="Proteomes" id="UP000010808">
    <property type="component" value="Chromosome"/>
</dbReference>
<evidence type="ECO:0000313" key="3">
    <source>
        <dbReference type="EMBL" id="CCO24142.1"/>
    </source>
</evidence>
<feature type="domain" description="Bacterial Ig-like" evidence="2">
    <location>
        <begin position="1167"/>
        <end position="1266"/>
    </location>
</feature>
<feature type="region of interest" description="Disordered" evidence="1">
    <location>
        <begin position="157"/>
        <end position="246"/>
    </location>
</feature>
<feature type="compositionally biased region" description="Basic and acidic residues" evidence="1">
    <location>
        <begin position="162"/>
        <end position="190"/>
    </location>
</feature>
<reference evidence="3 4" key="1">
    <citation type="submission" date="2012-10" db="EMBL/GenBank/DDBJ databases">
        <authorList>
            <person name="Genoscope - CEA"/>
        </authorList>
    </citation>
    <scope>NUCLEOTIDE SEQUENCE [LARGE SCALE GENOMIC DNA]</scope>
    <source>
        <strain evidence="4">AM13 / DSM 14728</strain>
    </source>
</reference>
<evidence type="ECO:0000259" key="2">
    <source>
        <dbReference type="Pfam" id="PF19077"/>
    </source>
</evidence>
<feature type="region of interest" description="Disordered" evidence="1">
    <location>
        <begin position="82"/>
        <end position="123"/>
    </location>
</feature>
<feature type="domain" description="Bacterial Ig-like" evidence="2">
    <location>
        <begin position="1273"/>
        <end position="1373"/>
    </location>
</feature>
<organism evidence="3 4">
    <name type="scientific">Maridesulfovibrio hydrothermalis AM13 = DSM 14728</name>
    <dbReference type="NCBI Taxonomy" id="1121451"/>
    <lineage>
        <taxon>Bacteria</taxon>
        <taxon>Pseudomonadati</taxon>
        <taxon>Thermodesulfobacteriota</taxon>
        <taxon>Desulfovibrionia</taxon>
        <taxon>Desulfovibrionales</taxon>
        <taxon>Desulfovibrionaceae</taxon>
        <taxon>Maridesulfovibrio</taxon>
    </lineage>
</organism>
<feature type="compositionally biased region" description="Basic and acidic residues" evidence="1">
    <location>
        <begin position="1404"/>
        <end position="1414"/>
    </location>
</feature>
<feature type="domain" description="Bacterial Ig-like" evidence="2">
    <location>
        <begin position="1510"/>
        <end position="1603"/>
    </location>
</feature>
<feature type="domain" description="Bacterial Ig-like" evidence="2">
    <location>
        <begin position="916"/>
        <end position="1023"/>
    </location>
</feature>
<feature type="domain" description="Bacterial Ig-like" evidence="2">
    <location>
        <begin position="218"/>
        <end position="314"/>
    </location>
</feature>